<dbReference type="InterPro" id="IPR018612">
    <property type="entry name" value="NSRP1_N"/>
</dbReference>
<accession>A0A2K1QQX6</accession>
<dbReference type="InParanoid" id="A0A2K1QQX6"/>
<evidence type="ECO:0000256" key="3">
    <source>
        <dbReference type="SAM" id="MobiDB-lite"/>
    </source>
</evidence>
<dbReference type="EMBL" id="NKHZ01000051">
    <property type="protein sequence ID" value="PNS17441.1"/>
    <property type="molecule type" value="Genomic_DNA"/>
</dbReference>
<keyword evidence="6" id="KW-1185">Reference proteome</keyword>
<feature type="compositionally biased region" description="Polar residues" evidence="3">
    <location>
        <begin position="1"/>
        <end position="18"/>
    </location>
</feature>
<dbReference type="GO" id="GO:0030246">
    <property type="term" value="F:carbohydrate binding"/>
    <property type="evidence" value="ECO:0007669"/>
    <property type="project" value="UniProtKB-KW"/>
</dbReference>
<feature type="region of interest" description="Disordered" evidence="3">
    <location>
        <begin position="1"/>
        <end position="96"/>
    </location>
</feature>
<sequence length="392" mass="43455">MSLSFGLNVKPSTTTTAPPSRKPPKPTIFDSSDSESDDGPSAKAEESITSVSSLSKSSNGKPSKPPARASRGPPSKPPPPLSSRHPSTDLHDPLTVRSSTLHLQAAESLDPSINDYDTYLSSKQAVASSEAALKREDAIARKPKYIHNLVSAAAQRKQDLAVAQEKKLQREREAEGDEFKDSETFVTEAYKRQREENARVEEEEKKKREEEERRRGKGMGGFLRGVLGEQERVFEERREKAERALREGIEVVDGEAETDEVEEARRRGVEVVVNEEGEVADKRQLLSAGLNVGGKGGATGAEHLKVRKGAERENAFKTVAKGDQRGARERQTRMMEEQLAAAQKRKADEEAEERRNMEHAAKSKKTEGEVMSAKERYLARKREKEEAAKKAV</sequence>
<keyword evidence="2" id="KW-0175">Coiled coil</keyword>
<keyword evidence="5" id="KW-0430">Lectin</keyword>
<dbReference type="Proteomes" id="UP000243797">
    <property type="component" value="Unassembled WGS sequence"/>
</dbReference>
<evidence type="ECO:0000313" key="6">
    <source>
        <dbReference type="Proteomes" id="UP000243797"/>
    </source>
</evidence>
<feature type="domain" description="Nuclear speckle splicing regulatory protein 1 N-terminal" evidence="4">
    <location>
        <begin position="102"/>
        <end position="216"/>
    </location>
</feature>
<feature type="region of interest" description="Disordered" evidence="3">
    <location>
        <begin position="167"/>
        <end position="222"/>
    </location>
</feature>
<feature type="compositionally biased region" description="Basic and acidic residues" evidence="3">
    <location>
        <begin position="345"/>
        <end position="373"/>
    </location>
</feature>
<dbReference type="GO" id="GO:0000381">
    <property type="term" value="P:regulation of alternative mRNA splicing, via spliceosome"/>
    <property type="evidence" value="ECO:0007669"/>
    <property type="project" value="InterPro"/>
</dbReference>
<proteinExistence type="inferred from homology"/>
<name>A0A2K1QQX6_9PEZI</name>
<evidence type="ECO:0000259" key="4">
    <source>
        <dbReference type="Pfam" id="PF09745"/>
    </source>
</evidence>
<dbReference type="PANTHER" id="PTHR47845">
    <property type="entry name" value="NUCLEAR SPECKLE SPLICING REGULATORY PROTEIN 1 HOMOLOG"/>
    <property type="match status" value="1"/>
</dbReference>
<feature type="compositionally biased region" description="Low complexity" evidence="3">
    <location>
        <begin position="47"/>
        <end position="73"/>
    </location>
</feature>
<evidence type="ECO:0000256" key="1">
    <source>
        <dbReference type="ARBA" id="ARBA00010126"/>
    </source>
</evidence>
<dbReference type="STRING" id="2082308.A0A2K1QQX6"/>
<organism evidence="5 6">
    <name type="scientific">Sphaceloma murrayae</name>
    <dbReference type="NCBI Taxonomy" id="2082308"/>
    <lineage>
        <taxon>Eukaryota</taxon>
        <taxon>Fungi</taxon>
        <taxon>Dikarya</taxon>
        <taxon>Ascomycota</taxon>
        <taxon>Pezizomycotina</taxon>
        <taxon>Dothideomycetes</taxon>
        <taxon>Dothideomycetidae</taxon>
        <taxon>Myriangiales</taxon>
        <taxon>Elsinoaceae</taxon>
        <taxon>Sphaceloma</taxon>
    </lineage>
</organism>
<comment type="caution">
    <text evidence="5">The sequence shown here is derived from an EMBL/GenBank/DDBJ whole genome shotgun (WGS) entry which is preliminary data.</text>
</comment>
<evidence type="ECO:0000256" key="2">
    <source>
        <dbReference type="ARBA" id="ARBA00023054"/>
    </source>
</evidence>
<dbReference type="OrthoDB" id="446635at2759"/>
<dbReference type="PANTHER" id="PTHR47845:SF1">
    <property type="entry name" value="NUCLEAR SPECKLE SPLICING REGULATORY PROTEIN 1 HOMOLOG"/>
    <property type="match status" value="1"/>
</dbReference>
<feature type="compositionally biased region" description="Basic and acidic residues" evidence="3">
    <location>
        <begin position="167"/>
        <end position="214"/>
    </location>
</feature>
<feature type="region of interest" description="Disordered" evidence="3">
    <location>
        <begin position="291"/>
        <end position="373"/>
    </location>
</feature>
<dbReference type="Pfam" id="PF09745">
    <property type="entry name" value="NSRP1_N"/>
    <property type="match status" value="1"/>
</dbReference>
<gene>
    <name evidence="5" type="ORF">CAC42_7124</name>
</gene>
<evidence type="ECO:0000313" key="5">
    <source>
        <dbReference type="EMBL" id="PNS17441.1"/>
    </source>
</evidence>
<reference evidence="5 6" key="1">
    <citation type="submission" date="2017-06" db="EMBL/GenBank/DDBJ databases">
        <title>Draft genome sequence of a variant of Elsinoe murrayae.</title>
        <authorList>
            <person name="Cheng Q."/>
        </authorList>
    </citation>
    <scope>NUCLEOTIDE SEQUENCE [LARGE SCALE GENOMIC DNA]</scope>
    <source>
        <strain evidence="5 6">CQ-2017a</strain>
    </source>
</reference>
<dbReference type="AlphaFoldDB" id="A0A2K1QQX6"/>
<feature type="compositionally biased region" description="Basic and acidic residues" evidence="3">
    <location>
        <begin position="302"/>
        <end position="336"/>
    </location>
</feature>
<dbReference type="InterPro" id="IPR053246">
    <property type="entry name" value="NS_splicing_regulatory_protein"/>
</dbReference>
<comment type="similarity">
    <text evidence="1">Belongs to the NSRP1 family.</text>
</comment>
<protein>
    <submittedName>
        <fullName evidence="5">L-type lectin-like domain-containing protein</fullName>
    </submittedName>
</protein>